<dbReference type="InterPro" id="IPR012336">
    <property type="entry name" value="Thioredoxin-like_fold"/>
</dbReference>
<dbReference type="InterPro" id="IPR013766">
    <property type="entry name" value="Thioredoxin_domain"/>
</dbReference>
<comment type="caution">
    <text evidence="5">The sequence shown here is derived from an EMBL/GenBank/DDBJ whole genome shotgun (WGS) entry which is preliminary data.</text>
</comment>
<dbReference type="EMBL" id="DUGH01000055">
    <property type="protein sequence ID" value="HIH16206.1"/>
    <property type="molecule type" value="Genomic_DNA"/>
</dbReference>
<dbReference type="Proteomes" id="UP000564964">
    <property type="component" value="Unassembled WGS sequence"/>
</dbReference>
<keyword evidence="3" id="KW-1133">Transmembrane helix</keyword>
<comment type="similarity">
    <text evidence="1">Belongs to the thioredoxin family. DsbA subfamily.</text>
</comment>
<reference evidence="5" key="1">
    <citation type="journal article" date="2020" name="bioRxiv">
        <title>A rank-normalized archaeal taxonomy based on genome phylogeny resolves widespread incomplete and uneven classifications.</title>
        <authorList>
            <person name="Rinke C."/>
            <person name="Chuvochina M."/>
            <person name="Mussig A.J."/>
            <person name="Chaumeil P.-A."/>
            <person name="Waite D.W."/>
            <person name="Whitman W.B."/>
            <person name="Parks D.H."/>
            <person name="Hugenholtz P."/>
        </authorList>
    </citation>
    <scope>NUCLEOTIDE SEQUENCE</scope>
    <source>
        <strain evidence="5">UBA10219</strain>
    </source>
</reference>
<feature type="domain" description="Thioredoxin" evidence="4">
    <location>
        <begin position="38"/>
        <end position="225"/>
    </location>
</feature>
<dbReference type="AlphaFoldDB" id="A0A7J4JLR4"/>
<dbReference type="PANTHER" id="PTHR13887:SF55">
    <property type="entry name" value="SLR0313 PROTEIN"/>
    <property type="match status" value="1"/>
</dbReference>
<name>A0A7J4JLR4_9ARCH</name>
<gene>
    <name evidence="5" type="ORF">HA252_02265</name>
    <name evidence="6" type="ORF">J4203_02310</name>
</gene>
<accession>A0A7J4JLR4</accession>
<reference evidence="6" key="2">
    <citation type="submission" date="2021-03" db="EMBL/GenBank/DDBJ databases">
        <authorList>
            <person name="Jaffe A."/>
        </authorList>
    </citation>
    <scope>NUCLEOTIDE SEQUENCE</scope>
    <source>
        <strain evidence="6">RIFCSPLOWO2_01_FULL_58_19</strain>
    </source>
</reference>
<comment type="similarity">
    <text evidence="2">Belongs to the glutaredoxin family.</text>
</comment>
<dbReference type="Pfam" id="PF13462">
    <property type="entry name" value="Thioredoxin_4"/>
    <property type="match status" value="1"/>
</dbReference>
<reference evidence="6" key="3">
    <citation type="submission" date="2021-05" db="EMBL/GenBank/DDBJ databases">
        <title>Protein family content uncovers lineage relationships and bacterial pathway maintenance mechanisms in DPANN archaea.</title>
        <authorList>
            <person name="Castelle C.J."/>
            <person name="Meheust R."/>
            <person name="Jaffe A.L."/>
            <person name="Seitz K."/>
            <person name="Gong X."/>
            <person name="Baker B.J."/>
            <person name="Banfield J.F."/>
        </authorList>
    </citation>
    <scope>NUCLEOTIDE SEQUENCE</scope>
    <source>
        <strain evidence="6">RIFCSPLOWO2_01_FULL_58_19</strain>
    </source>
</reference>
<evidence type="ECO:0000256" key="3">
    <source>
        <dbReference type="SAM" id="Phobius"/>
    </source>
</evidence>
<keyword evidence="3" id="KW-0472">Membrane</keyword>
<dbReference type="InterPro" id="IPR036249">
    <property type="entry name" value="Thioredoxin-like_sf"/>
</dbReference>
<evidence type="ECO:0000313" key="5">
    <source>
        <dbReference type="EMBL" id="HIH16206.1"/>
    </source>
</evidence>
<evidence type="ECO:0000313" key="7">
    <source>
        <dbReference type="Proteomes" id="UP000564964"/>
    </source>
</evidence>
<dbReference type="Proteomes" id="UP000678237">
    <property type="component" value="Unassembled WGS sequence"/>
</dbReference>
<dbReference type="Gene3D" id="3.40.30.10">
    <property type="entry name" value="Glutaredoxin"/>
    <property type="match status" value="1"/>
</dbReference>
<evidence type="ECO:0000256" key="1">
    <source>
        <dbReference type="ARBA" id="ARBA00005791"/>
    </source>
</evidence>
<feature type="transmembrane region" description="Helical" evidence="3">
    <location>
        <begin position="21"/>
        <end position="39"/>
    </location>
</feature>
<evidence type="ECO:0000256" key="2">
    <source>
        <dbReference type="ARBA" id="ARBA00007787"/>
    </source>
</evidence>
<evidence type="ECO:0000259" key="4">
    <source>
        <dbReference type="PROSITE" id="PS51352"/>
    </source>
</evidence>
<protein>
    <submittedName>
        <fullName evidence="5">DsbA family protein</fullName>
    </submittedName>
</protein>
<dbReference type="EMBL" id="JAGVWE010000002">
    <property type="protein sequence ID" value="MBS3062682.1"/>
    <property type="molecule type" value="Genomic_DNA"/>
</dbReference>
<dbReference type="PROSITE" id="PS51352">
    <property type="entry name" value="THIOREDOXIN_2"/>
    <property type="match status" value="1"/>
</dbReference>
<keyword evidence="3" id="KW-0812">Transmembrane</keyword>
<dbReference type="PANTHER" id="PTHR13887">
    <property type="entry name" value="GLUTATHIONE S-TRANSFERASE KAPPA"/>
    <property type="match status" value="1"/>
</dbReference>
<dbReference type="SUPFAM" id="SSF52833">
    <property type="entry name" value="Thioredoxin-like"/>
    <property type="match status" value="1"/>
</dbReference>
<organism evidence="5 7">
    <name type="scientific">Candidatus Iainarchaeum sp</name>
    <dbReference type="NCBI Taxonomy" id="3101447"/>
    <lineage>
        <taxon>Archaea</taxon>
        <taxon>Candidatus Iainarchaeota</taxon>
        <taxon>Candidatus Iainarchaeia</taxon>
        <taxon>Candidatus Iainarchaeales</taxon>
        <taxon>Candidatus Iainarchaeaceae</taxon>
        <taxon>Candidatus Iainarchaeum</taxon>
    </lineage>
</organism>
<sequence>MTRLKKMKSAKAVKEKTDYTNYFIGALVLLLLVVLYFNFFSKPVPPLVTANLEDDDPFIGPKEAKAVIVEFSDFQCPACKAAEPTVKKVLADFKDRVRLVYRDFPLDMGCNPALQRQLHPFACKAALAANCANEQGKFWAYHDVLFERQPAFSDENLKKYAADLGLVSTQFDACLDSSKHLDEIKKDLADGSSLGIQGTPTFFVNGRMLSDRTYDDFKAAIESAQ</sequence>
<proteinExistence type="inferred from homology"/>
<evidence type="ECO:0000313" key="6">
    <source>
        <dbReference type="EMBL" id="MBS3062682.1"/>
    </source>
</evidence>